<proteinExistence type="predicted"/>
<dbReference type="PROSITE" id="PS51094">
    <property type="entry name" value="PTS_EIIA_TYPE_2"/>
    <property type="match status" value="1"/>
</dbReference>
<evidence type="ECO:0000313" key="2">
    <source>
        <dbReference type="EMBL" id="SET57979.1"/>
    </source>
</evidence>
<dbReference type="Proteomes" id="UP000198970">
    <property type="component" value="Chromosome I"/>
</dbReference>
<feature type="domain" description="PTS EIIA type-2" evidence="1">
    <location>
        <begin position="4"/>
        <end position="147"/>
    </location>
</feature>
<dbReference type="SUPFAM" id="SSF55804">
    <property type="entry name" value="Phoshotransferase/anion transport protein"/>
    <property type="match status" value="1"/>
</dbReference>
<reference evidence="2 3" key="1">
    <citation type="submission" date="2016-10" db="EMBL/GenBank/DDBJ databases">
        <authorList>
            <person name="Varghese N."/>
            <person name="Submissions S."/>
        </authorList>
    </citation>
    <scope>NUCLEOTIDE SEQUENCE [LARGE SCALE GENOMIC DNA]</scope>
    <source>
        <strain evidence="2 3">ATCC 19403</strain>
    </source>
</reference>
<protein>
    <submittedName>
        <fullName evidence="2">PTS system, fructose-specific IIA component/PTS system, fructose-specific IIC component</fullName>
    </submittedName>
</protein>
<dbReference type="InterPro" id="IPR002178">
    <property type="entry name" value="PTS_EIIA_type-2_dom"/>
</dbReference>
<dbReference type="InterPro" id="IPR016152">
    <property type="entry name" value="PTrfase/Anion_transptr"/>
</dbReference>
<name>A0ABY1C2T2_9FIRM</name>
<gene>
    <name evidence="2" type="ORF">SAMN02745906_0487</name>
</gene>
<accession>A0ABY1C2T2</accession>
<keyword evidence="3" id="KW-1185">Reference proteome</keyword>
<dbReference type="EMBL" id="LT630003">
    <property type="protein sequence ID" value="SET57979.1"/>
    <property type="molecule type" value="Genomic_DNA"/>
</dbReference>
<dbReference type="PANTHER" id="PTHR47738">
    <property type="entry name" value="PTS SYSTEM FRUCTOSE-LIKE EIIA COMPONENT-RELATED"/>
    <property type="match status" value="1"/>
</dbReference>
<evidence type="ECO:0000259" key="1">
    <source>
        <dbReference type="PROSITE" id="PS51094"/>
    </source>
</evidence>
<dbReference type="CDD" id="cd00211">
    <property type="entry name" value="PTS_IIA_fru"/>
    <property type="match status" value="1"/>
</dbReference>
<organism evidence="2 3">
    <name type="scientific">Lacrimispora sphenoides JCM 1415</name>
    <dbReference type="NCBI Taxonomy" id="1297793"/>
    <lineage>
        <taxon>Bacteria</taxon>
        <taxon>Bacillati</taxon>
        <taxon>Bacillota</taxon>
        <taxon>Clostridia</taxon>
        <taxon>Lachnospirales</taxon>
        <taxon>Lachnospiraceae</taxon>
        <taxon>Lacrimispora</taxon>
    </lineage>
</organism>
<evidence type="ECO:0000313" key="3">
    <source>
        <dbReference type="Proteomes" id="UP000198970"/>
    </source>
</evidence>
<dbReference type="Pfam" id="PF00359">
    <property type="entry name" value="PTS_EIIA_2"/>
    <property type="match status" value="1"/>
</dbReference>
<dbReference type="InterPro" id="IPR051541">
    <property type="entry name" value="PTS_SugarTrans_NitroReg"/>
</dbReference>
<sequence>MEKPLMSKELIVFDMEAESREEVIEQLAALMEQNDRLLNKTGYEQDVLTREEQASTAVGFLTATPHARSGHVKYPSLTFARLKKPLKWDDQEEVELIFQVAVPSEGQGDRHLEILAGLFRKLIYDEFRDALLKADTSDKVLELVGEL</sequence>
<dbReference type="Gene3D" id="3.40.930.10">
    <property type="entry name" value="Mannitol-specific EII, Chain A"/>
    <property type="match status" value="1"/>
</dbReference>
<dbReference type="RefSeq" id="WP_054789762.1">
    <property type="nucleotide sequence ID" value="NZ_LT630003.1"/>
</dbReference>
<dbReference type="PANTHER" id="PTHR47738:SF2">
    <property type="entry name" value="PTS SYSTEM FRUCTOSE-LIKE EIIA COMPONENT"/>
    <property type="match status" value="1"/>
</dbReference>